<sequence length="422" mass="47212">MPSPACTVFRFHDLPSEIRNKIYRELLCNWKALPTTVDASSMSSLEPARHAIDTAILRTSKTVYREAYDVMLKTNRFVKVTSVQGLPMQLVLNTLRVPIVTSHGSVVNRFKDYVLAIHLDTARTSAIPDDLESTRLDPCTLMILHRDLGKLCLALADGDAFTRGFTKNLHVSITVAPVLAGPPTKHAASLEDFFSEATQKALLAPFKARLRGYKNVEINGHVAQSLARDVRDEMAQDRCADPDQILSDFAAAKEKGSQLFKDGEIAQAKLAWQDATLDLDNLVESSSWPTLVERGGERFISQLAELYFLARLNIVHVLINALQSGAQSAFLAGMMGEDAMYCAVRSLKQDYWMKGYRYFPPEKYRVKMYYRSALLLRVQYKPAAGDIALENINRALALLPDDTAILRERENIVAWIARDSMA</sequence>
<protein>
    <submittedName>
        <fullName evidence="1">Uncharacterized protein</fullName>
    </submittedName>
</protein>
<dbReference type="Proteomes" id="UP000481861">
    <property type="component" value="Unassembled WGS sequence"/>
</dbReference>
<reference evidence="1 2" key="1">
    <citation type="submission" date="2020-01" db="EMBL/GenBank/DDBJ databases">
        <authorList>
            <consortium name="DOE Joint Genome Institute"/>
            <person name="Haridas S."/>
            <person name="Albert R."/>
            <person name="Binder M."/>
            <person name="Bloem J."/>
            <person name="Labutti K."/>
            <person name="Salamov A."/>
            <person name="Andreopoulos B."/>
            <person name="Baker S.E."/>
            <person name="Barry K."/>
            <person name="Bills G."/>
            <person name="Bluhm B.H."/>
            <person name="Cannon C."/>
            <person name="Castanera R."/>
            <person name="Culley D.E."/>
            <person name="Daum C."/>
            <person name="Ezra D."/>
            <person name="Gonzalez J.B."/>
            <person name="Henrissat B."/>
            <person name="Kuo A."/>
            <person name="Liang C."/>
            <person name="Lipzen A."/>
            <person name="Lutzoni F."/>
            <person name="Magnuson J."/>
            <person name="Mondo S."/>
            <person name="Nolan M."/>
            <person name="Ohm R."/>
            <person name="Pangilinan J."/>
            <person name="Park H.-J.H."/>
            <person name="Ramirez L."/>
            <person name="Alfaro M."/>
            <person name="Sun H."/>
            <person name="Tritt A."/>
            <person name="Yoshinaga Y."/>
            <person name="Zwiers L.-H.L."/>
            <person name="Turgeon B.G."/>
            <person name="Goodwin S.B."/>
            <person name="Spatafora J.W."/>
            <person name="Crous P.W."/>
            <person name="Grigoriev I.V."/>
        </authorList>
    </citation>
    <scope>NUCLEOTIDE SEQUENCE [LARGE SCALE GENOMIC DNA]</scope>
    <source>
        <strain evidence="1 2">CBS 611.86</strain>
    </source>
</reference>
<name>A0A7C8IA40_9PLEO</name>
<evidence type="ECO:0000313" key="1">
    <source>
        <dbReference type="EMBL" id="KAF2871153.1"/>
    </source>
</evidence>
<keyword evidence="2" id="KW-1185">Reference proteome</keyword>
<dbReference type="AlphaFoldDB" id="A0A7C8IA40"/>
<evidence type="ECO:0000313" key="2">
    <source>
        <dbReference type="Proteomes" id="UP000481861"/>
    </source>
</evidence>
<comment type="caution">
    <text evidence="1">The sequence shown here is derived from an EMBL/GenBank/DDBJ whole genome shotgun (WGS) entry which is preliminary data.</text>
</comment>
<dbReference type="OrthoDB" id="5229512at2759"/>
<accession>A0A7C8IA40</accession>
<gene>
    <name evidence="1" type="ORF">BDV95DRAFT_521672</name>
</gene>
<organism evidence="1 2">
    <name type="scientific">Massariosphaeria phaeospora</name>
    <dbReference type="NCBI Taxonomy" id="100035"/>
    <lineage>
        <taxon>Eukaryota</taxon>
        <taxon>Fungi</taxon>
        <taxon>Dikarya</taxon>
        <taxon>Ascomycota</taxon>
        <taxon>Pezizomycotina</taxon>
        <taxon>Dothideomycetes</taxon>
        <taxon>Pleosporomycetidae</taxon>
        <taxon>Pleosporales</taxon>
        <taxon>Pleosporales incertae sedis</taxon>
        <taxon>Massariosphaeria</taxon>
    </lineage>
</organism>
<dbReference type="EMBL" id="JAADJZ010000012">
    <property type="protein sequence ID" value="KAF2871153.1"/>
    <property type="molecule type" value="Genomic_DNA"/>
</dbReference>
<proteinExistence type="predicted"/>